<dbReference type="OrthoDB" id="1901675at2759"/>
<gene>
    <name evidence="1" type="ORF">FCC1311_031302</name>
</gene>
<accession>A0A2R5G778</accession>
<dbReference type="SUPFAM" id="SSF52058">
    <property type="entry name" value="L domain-like"/>
    <property type="match status" value="1"/>
</dbReference>
<dbReference type="GO" id="GO:0031146">
    <property type="term" value="P:SCF-dependent proteasomal ubiquitin-dependent protein catabolic process"/>
    <property type="evidence" value="ECO:0007669"/>
    <property type="project" value="TreeGrafter"/>
</dbReference>
<dbReference type="AlphaFoldDB" id="A0A2R5G778"/>
<proteinExistence type="predicted"/>
<reference evidence="1 2" key="1">
    <citation type="submission" date="2017-12" db="EMBL/GenBank/DDBJ databases">
        <title>Sequencing, de novo assembly and annotation of complete genome of a new Thraustochytrid species, strain FCC1311.</title>
        <authorList>
            <person name="Sedici K."/>
            <person name="Godart F."/>
            <person name="Aiese Cigliano R."/>
            <person name="Sanseverino W."/>
            <person name="Barakat M."/>
            <person name="Ortet P."/>
            <person name="Marechal E."/>
            <person name="Cagnac O."/>
            <person name="Amato A."/>
        </authorList>
    </citation>
    <scope>NUCLEOTIDE SEQUENCE [LARGE SCALE GENOMIC DNA]</scope>
</reference>
<organism evidence="1 2">
    <name type="scientific">Hondaea fermentalgiana</name>
    <dbReference type="NCBI Taxonomy" id="2315210"/>
    <lineage>
        <taxon>Eukaryota</taxon>
        <taxon>Sar</taxon>
        <taxon>Stramenopiles</taxon>
        <taxon>Bigyra</taxon>
        <taxon>Labyrinthulomycetes</taxon>
        <taxon>Thraustochytrida</taxon>
        <taxon>Thraustochytriidae</taxon>
        <taxon>Hondaea</taxon>
    </lineage>
</organism>
<dbReference type="GO" id="GO:0019005">
    <property type="term" value="C:SCF ubiquitin ligase complex"/>
    <property type="evidence" value="ECO:0007669"/>
    <property type="project" value="TreeGrafter"/>
</dbReference>
<sequence>MEMAQESSGVELSWAKTRRRQTSNARACGAYGAAMGSARGLEDVAAAVAPFVGLEGVAALRSASRALQRDLGTEAIEVWLTAAQERRARARAHTARGGDVWQAKVGIGPNLALRGRVVSGLECAAVEQVHADGSVTAIPRSTGALSLARMPEWDRDAPELRASSLELHFASFALQEHFAALWGRFPNLDSVAIRHVRLSQLAPLQVIAPKLRRLRLDNVLAENARSNNITQQTTQWVHELRNLCKLRISCEADASLPANCLSGLARASCLDSVELRKCGPAALGGLAAMEAAKRLRHLIIDLSNSEWTPAVEKIAQLVRLEHLELTGVAAVVDLDVVARPLHQLKVLKLSDLKVSSFGDGFSTLEVLWLWNCELVTPSCMASFRPFVQSSEALLSITLELCGAEGHPRELLMAGPWPRNLHSLHVSLRGLRSAPGSSSVKSFGTKQGTFGKTNELASLRGLSKIQTVQICVPLGSWSLASIPAGMGRGRCESFSLEGIRLPSTTMSDLSRSLLNLRHLHTAVDDGFDANVLSKLQFLERLTLIFQGGSQENDPLEAFPALPQLRHIEIVNYPGQSLRTLECLAPHRSLRSLIVRQAVHLEMPPRLVDFQNLHQLVLLSCPSISSLAWTHRAGKCGLRSVVMRACSGLVAISTPCFSMADSLVLTGCGKLSNFDPVGRAKHCRALDLTGNSNLVSFPRFESGCGLRRVTLRSLVRLIDISGLAACASSLQVLDVKRCVQLRSIEILRSCPRLREVYLNMCNSLHDVSPLEDCLELEIVDLSWCSKVSKLFTMRNHFSMRKLVLPGATQLPLKELAKIRWLPIALEELRIDETPVDGVNLHLDSLAYTVVNS</sequence>
<dbReference type="EMBL" id="BEYU01000025">
    <property type="protein sequence ID" value="GBG26907.1"/>
    <property type="molecule type" value="Genomic_DNA"/>
</dbReference>
<evidence type="ECO:0000313" key="1">
    <source>
        <dbReference type="EMBL" id="GBG26907.1"/>
    </source>
</evidence>
<evidence type="ECO:0000313" key="2">
    <source>
        <dbReference type="Proteomes" id="UP000241890"/>
    </source>
</evidence>
<protein>
    <submittedName>
        <fullName evidence="1">Uncharacterized protein</fullName>
    </submittedName>
</protein>
<dbReference type="InParanoid" id="A0A2R5G778"/>
<dbReference type="PANTHER" id="PTHR13318">
    <property type="entry name" value="PARTNER OF PAIRED, ISOFORM B-RELATED"/>
    <property type="match status" value="1"/>
</dbReference>
<dbReference type="SUPFAM" id="SSF52047">
    <property type="entry name" value="RNI-like"/>
    <property type="match status" value="1"/>
</dbReference>
<dbReference type="Gene3D" id="3.80.10.10">
    <property type="entry name" value="Ribonuclease Inhibitor"/>
    <property type="match status" value="2"/>
</dbReference>
<dbReference type="Proteomes" id="UP000241890">
    <property type="component" value="Unassembled WGS sequence"/>
</dbReference>
<keyword evidence="2" id="KW-1185">Reference proteome</keyword>
<name>A0A2R5G778_9STRA</name>
<dbReference type="InterPro" id="IPR032675">
    <property type="entry name" value="LRR_dom_sf"/>
</dbReference>
<comment type="caution">
    <text evidence="1">The sequence shown here is derived from an EMBL/GenBank/DDBJ whole genome shotgun (WGS) entry which is preliminary data.</text>
</comment>